<dbReference type="GeneID" id="94840327"/>
<proteinExistence type="predicted"/>
<dbReference type="Gene3D" id="1.10.510.10">
    <property type="entry name" value="Transferase(Phosphotransferase) domain 1"/>
    <property type="match status" value="1"/>
</dbReference>
<reference evidence="2" key="1">
    <citation type="submission" date="2016-10" db="EMBL/GenBank/DDBJ databases">
        <authorList>
            <person name="Benchimol M."/>
            <person name="Almeida L.G."/>
            <person name="Vasconcelos A.T."/>
            <person name="Perreira-Neves A."/>
            <person name="Rosa I.A."/>
            <person name="Tasca T."/>
            <person name="Bogo M.R."/>
            <person name="de Souza W."/>
        </authorList>
    </citation>
    <scope>NUCLEOTIDE SEQUENCE [LARGE SCALE GENOMIC DNA]</scope>
    <source>
        <strain evidence="2">K</strain>
    </source>
</reference>
<feature type="domain" description="Protein kinase" evidence="1">
    <location>
        <begin position="13"/>
        <end position="197"/>
    </location>
</feature>
<dbReference type="VEuPathDB" id="TrichDB:TRFO_27549"/>
<comment type="caution">
    <text evidence="2">The sequence shown here is derived from an EMBL/GenBank/DDBJ whole genome shotgun (WGS) entry which is preliminary data.</text>
</comment>
<evidence type="ECO:0000313" key="3">
    <source>
        <dbReference type="Proteomes" id="UP000179807"/>
    </source>
</evidence>
<dbReference type="PROSITE" id="PS50011">
    <property type="entry name" value="PROTEIN_KINASE_DOM"/>
    <property type="match status" value="1"/>
</dbReference>
<dbReference type="PANTHER" id="PTHR47975:SF70">
    <property type="entry name" value="PROTEIN KINASE DOMAIN-CONTAINING PROTEIN"/>
    <property type="match status" value="1"/>
</dbReference>
<gene>
    <name evidence="2" type="ORF">TRFO_27549</name>
</gene>
<sequence length="197" mass="23174">MNILKFVYHLKDLNIETEIAQNDHSLLFQGTLATNGESIMIKKLLGFEQPDLAETFKQVISQYMKLDHETIVPFIGYVDMLDDDPPSEFLITSNMRNTSLDVIIDMQKQGKCLEWWDSTRKFIFIYGIAYSLYFFHQNNAIHQNLKTSNVLIGDDRKPKLTDFQMPSLYPIQKIKKMKKKGFDFFGARNHHRKKIFR</sequence>
<dbReference type="EMBL" id="MLAK01000778">
    <property type="protein sequence ID" value="OHT04874.1"/>
    <property type="molecule type" value="Genomic_DNA"/>
</dbReference>
<dbReference type="InterPro" id="IPR001245">
    <property type="entry name" value="Ser-Thr/Tyr_kinase_cat_dom"/>
</dbReference>
<protein>
    <recommendedName>
        <fullName evidence="1">Protein kinase domain-containing protein</fullName>
    </recommendedName>
</protein>
<dbReference type="Proteomes" id="UP000179807">
    <property type="component" value="Unassembled WGS sequence"/>
</dbReference>
<name>A0A1J4K1N9_9EUKA</name>
<dbReference type="SUPFAM" id="SSF56112">
    <property type="entry name" value="Protein kinase-like (PK-like)"/>
    <property type="match status" value="1"/>
</dbReference>
<evidence type="ECO:0000259" key="1">
    <source>
        <dbReference type="PROSITE" id="PS50011"/>
    </source>
</evidence>
<keyword evidence="3" id="KW-1185">Reference proteome</keyword>
<accession>A0A1J4K1N9</accession>
<evidence type="ECO:0000313" key="2">
    <source>
        <dbReference type="EMBL" id="OHT04874.1"/>
    </source>
</evidence>
<organism evidence="2 3">
    <name type="scientific">Tritrichomonas foetus</name>
    <dbReference type="NCBI Taxonomy" id="1144522"/>
    <lineage>
        <taxon>Eukaryota</taxon>
        <taxon>Metamonada</taxon>
        <taxon>Parabasalia</taxon>
        <taxon>Tritrichomonadida</taxon>
        <taxon>Tritrichomonadidae</taxon>
        <taxon>Tritrichomonas</taxon>
    </lineage>
</organism>
<dbReference type="InterPro" id="IPR000719">
    <property type="entry name" value="Prot_kinase_dom"/>
</dbReference>
<dbReference type="OrthoDB" id="339325at2759"/>
<dbReference type="PANTHER" id="PTHR47975">
    <property type="entry name" value="S-LOCUS LECTIN KINASE FAMILY PROTEIN"/>
    <property type="match status" value="1"/>
</dbReference>
<dbReference type="Pfam" id="PF07714">
    <property type="entry name" value="PK_Tyr_Ser-Thr"/>
    <property type="match status" value="1"/>
</dbReference>
<dbReference type="RefSeq" id="XP_068358010.1">
    <property type="nucleotide sequence ID" value="XM_068505623.1"/>
</dbReference>
<dbReference type="InterPro" id="IPR011009">
    <property type="entry name" value="Kinase-like_dom_sf"/>
</dbReference>
<dbReference type="GO" id="GO:0005524">
    <property type="term" value="F:ATP binding"/>
    <property type="evidence" value="ECO:0007669"/>
    <property type="project" value="InterPro"/>
</dbReference>
<dbReference type="GO" id="GO:0004672">
    <property type="term" value="F:protein kinase activity"/>
    <property type="evidence" value="ECO:0007669"/>
    <property type="project" value="InterPro"/>
</dbReference>
<dbReference type="AlphaFoldDB" id="A0A1J4K1N9"/>